<evidence type="ECO:0000313" key="2">
    <source>
        <dbReference type="Proteomes" id="UP000194267"/>
    </source>
</evidence>
<proteinExistence type="predicted"/>
<dbReference type="EMBL" id="LWLV01000018">
    <property type="protein sequence ID" value="OTA42265.1"/>
    <property type="molecule type" value="Genomic_DNA"/>
</dbReference>
<accession>A0A1Y2TAU2</accession>
<sequence length="84" mass="9640">MREEQDERPIRLDVKLATALRRIPVPWLNAAAQRFAIEPQRRRPEREKVLAAAMLDADRLQAVLADEPPAVREALSFVWRRAAG</sequence>
<dbReference type="Proteomes" id="UP000194267">
    <property type="component" value="Unassembled WGS sequence"/>
</dbReference>
<evidence type="ECO:0000313" key="1">
    <source>
        <dbReference type="EMBL" id="OTA42265.1"/>
    </source>
</evidence>
<organism evidence="1 2">
    <name type="scientific">Symbiobacterium thermophilum</name>
    <dbReference type="NCBI Taxonomy" id="2734"/>
    <lineage>
        <taxon>Bacteria</taxon>
        <taxon>Bacillati</taxon>
        <taxon>Bacillota</taxon>
        <taxon>Clostridia</taxon>
        <taxon>Eubacteriales</taxon>
        <taxon>Symbiobacteriaceae</taxon>
        <taxon>Symbiobacterium</taxon>
    </lineage>
</organism>
<dbReference type="AlphaFoldDB" id="A0A1Y2TAU2"/>
<name>A0A1Y2TAU2_SYMTR</name>
<protein>
    <submittedName>
        <fullName evidence="1">Uncharacterized protein</fullName>
    </submittedName>
</protein>
<gene>
    <name evidence="1" type="ORF">A6D92_00455</name>
</gene>
<comment type="caution">
    <text evidence="1">The sequence shown here is derived from an EMBL/GenBank/DDBJ whole genome shotgun (WGS) entry which is preliminary data.</text>
</comment>
<reference evidence="2" key="1">
    <citation type="submission" date="2016-04" db="EMBL/GenBank/DDBJ databases">
        <authorList>
            <person name="Antunes L.P."/>
            <person name="Martins L.F."/>
            <person name="Pereira R.V."/>
            <person name="Thomas A.M."/>
            <person name="Barbosa D."/>
            <person name="Nascimento L."/>
            <person name="Silva G.M."/>
            <person name="Condomitti G.W."/>
            <person name="Digiampietri L.A."/>
            <person name="Lombardi K.C."/>
            <person name="Ramos P.L."/>
            <person name="Quaggio R.B."/>
            <person name="Oliveira J.C."/>
            <person name="Pascon R.C."/>
            <person name="Cruz J.B."/>
            <person name="Silva A.M."/>
            <person name="Setubal J.C."/>
        </authorList>
    </citation>
    <scope>NUCLEOTIDE SEQUENCE [LARGE SCALE GENOMIC DNA]</scope>
</reference>